<gene>
    <name evidence="1" type="ORF">SDC9_36359</name>
</gene>
<evidence type="ECO:0000313" key="1">
    <source>
        <dbReference type="EMBL" id="MPL90311.1"/>
    </source>
</evidence>
<protein>
    <submittedName>
        <fullName evidence="1">Uncharacterized protein</fullName>
    </submittedName>
</protein>
<reference evidence="1" key="1">
    <citation type="submission" date="2019-08" db="EMBL/GenBank/DDBJ databases">
        <authorList>
            <person name="Kucharzyk K."/>
            <person name="Murdoch R.W."/>
            <person name="Higgins S."/>
            <person name="Loffler F."/>
        </authorList>
    </citation>
    <scope>NUCLEOTIDE SEQUENCE</scope>
</reference>
<accession>A0A644VGB6</accession>
<dbReference type="EMBL" id="VSSQ01000300">
    <property type="protein sequence ID" value="MPL90311.1"/>
    <property type="molecule type" value="Genomic_DNA"/>
</dbReference>
<dbReference type="AlphaFoldDB" id="A0A644VGB6"/>
<comment type="caution">
    <text evidence="1">The sequence shown here is derived from an EMBL/GenBank/DDBJ whole genome shotgun (WGS) entry which is preliminary data.</text>
</comment>
<organism evidence="1">
    <name type="scientific">bioreactor metagenome</name>
    <dbReference type="NCBI Taxonomy" id="1076179"/>
    <lineage>
        <taxon>unclassified sequences</taxon>
        <taxon>metagenomes</taxon>
        <taxon>ecological metagenomes</taxon>
    </lineage>
</organism>
<proteinExistence type="predicted"/>
<sequence>MQAVERQKKTKTVTVSADVHRKIVSLRRGDQTYGDVIAESIKALEEKEQREAIPLIDDMSDEELDQLFREAREHPEKCSTLEESMKEYEEMHRKK</sequence>
<name>A0A644VGB6_9ZZZZ</name>